<proteinExistence type="predicted"/>
<keyword evidence="1" id="KW-0732">Signal</keyword>
<keyword evidence="3" id="KW-1185">Reference proteome</keyword>
<sequence>MHVPTGLRRVVAVVCATALASSPALLAPTTGAASGAATTTTAARAAMPHLVATLTKKTIRVKGPRSLRAGRVHLEVKGPGIVEFVTFKKGYDVDDFTADVNKFGAKNNMKALRRAITRSTIVGGLAGGGSGTIVFPRPGAYTPFSIGERGLVTGRTLVVRGPARSSSAPRTDGVVLAKGGPAWGGASGLPAEGRFLFKNKRSSGMPHFVVLQQVASGTTTDQVLDFLQSEEQGPPPSWLLPGELATGTLSPGRSMTVDYELPPGQYVVMCFFPDPDMGGMPHAMMGMLRMITLT</sequence>
<dbReference type="Proteomes" id="UP001501161">
    <property type="component" value="Unassembled WGS sequence"/>
</dbReference>
<protein>
    <submittedName>
        <fullName evidence="2">Uncharacterized protein</fullName>
    </submittedName>
</protein>
<evidence type="ECO:0000313" key="2">
    <source>
        <dbReference type="EMBL" id="GAA2112519.1"/>
    </source>
</evidence>
<evidence type="ECO:0000256" key="1">
    <source>
        <dbReference type="SAM" id="SignalP"/>
    </source>
</evidence>
<evidence type="ECO:0000313" key="3">
    <source>
        <dbReference type="Proteomes" id="UP001501161"/>
    </source>
</evidence>
<feature type="chain" id="PRO_5046374763" evidence="1">
    <location>
        <begin position="27"/>
        <end position="294"/>
    </location>
</feature>
<accession>A0ABP5J7Z4</accession>
<comment type="caution">
    <text evidence="2">The sequence shown here is derived from an EMBL/GenBank/DDBJ whole genome shotgun (WGS) entry which is preliminary data.</text>
</comment>
<feature type="signal peptide" evidence="1">
    <location>
        <begin position="1"/>
        <end position="26"/>
    </location>
</feature>
<name>A0ABP5J7Z4_9ACTN</name>
<dbReference type="EMBL" id="BAAAMQ010000015">
    <property type="protein sequence ID" value="GAA2112519.1"/>
    <property type="molecule type" value="Genomic_DNA"/>
</dbReference>
<gene>
    <name evidence="2" type="ORF">GCM10009726_29320</name>
</gene>
<organism evidence="2 3">
    <name type="scientific">Nocardioides furvisabuli</name>
    <dbReference type="NCBI Taxonomy" id="375542"/>
    <lineage>
        <taxon>Bacteria</taxon>
        <taxon>Bacillati</taxon>
        <taxon>Actinomycetota</taxon>
        <taxon>Actinomycetes</taxon>
        <taxon>Propionibacteriales</taxon>
        <taxon>Nocardioidaceae</taxon>
        <taxon>Nocardioides</taxon>
    </lineage>
</organism>
<reference evidence="3" key="1">
    <citation type="journal article" date="2019" name="Int. J. Syst. Evol. Microbiol.">
        <title>The Global Catalogue of Microorganisms (GCM) 10K type strain sequencing project: providing services to taxonomists for standard genome sequencing and annotation.</title>
        <authorList>
            <consortium name="The Broad Institute Genomics Platform"/>
            <consortium name="The Broad Institute Genome Sequencing Center for Infectious Disease"/>
            <person name="Wu L."/>
            <person name="Ma J."/>
        </authorList>
    </citation>
    <scope>NUCLEOTIDE SEQUENCE [LARGE SCALE GENOMIC DNA]</scope>
    <source>
        <strain evidence="3">JCM 13813</strain>
    </source>
</reference>